<dbReference type="EMBL" id="CATQJA010000433">
    <property type="protein sequence ID" value="CAJ0560274.1"/>
    <property type="molecule type" value="Genomic_DNA"/>
</dbReference>
<evidence type="ECO:0000313" key="2">
    <source>
        <dbReference type="Proteomes" id="UP001177023"/>
    </source>
</evidence>
<comment type="caution">
    <text evidence="1">The sequence shown here is derived from an EMBL/GenBank/DDBJ whole genome shotgun (WGS) entry which is preliminary data.</text>
</comment>
<organism evidence="1 2">
    <name type="scientific">Mesorhabditis spiculigera</name>
    <dbReference type="NCBI Taxonomy" id="96644"/>
    <lineage>
        <taxon>Eukaryota</taxon>
        <taxon>Metazoa</taxon>
        <taxon>Ecdysozoa</taxon>
        <taxon>Nematoda</taxon>
        <taxon>Chromadorea</taxon>
        <taxon>Rhabditida</taxon>
        <taxon>Rhabditina</taxon>
        <taxon>Rhabditomorpha</taxon>
        <taxon>Rhabditoidea</taxon>
        <taxon>Rhabditidae</taxon>
        <taxon>Mesorhabditinae</taxon>
        <taxon>Mesorhabditis</taxon>
    </lineage>
</organism>
<dbReference type="AlphaFoldDB" id="A0AA36FUB9"/>
<reference evidence="1" key="1">
    <citation type="submission" date="2023-06" db="EMBL/GenBank/DDBJ databases">
        <authorList>
            <person name="Delattre M."/>
        </authorList>
    </citation>
    <scope>NUCLEOTIDE SEQUENCE</scope>
    <source>
        <strain evidence="1">AF72</strain>
    </source>
</reference>
<accession>A0AA36FUB9</accession>
<keyword evidence="2" id="KW-1185">Reference proteome</keyword>
<sequence>HKFSYALTTIATKFIVGPLSSRAGQMAFFCWPKLRDFRWASVTRMFDPANCHCQRPIDGMEAKRLALLLSPDSQ</sequence>
<name>A0AA36FUB9_9BILA</name>
<gene>
    <name evidence="1" type="ORF">MSPICULIGERA_LOCUS1507</name>
</gene>
<feature type="non-terminal residue" evidence="1">
    <location>
        <position position="1"/>
    </location>
</feature>
<protein>
    <submittedName>
        <fullName evidence="1">Uncharacterized protein</fullName>
    </submittedName>
</protein>
<dbReference type="Proteomes" id="UP001177023">
    <property type="component" value="Unassembled WGS sequence"/>
</dbReference>
<proteinExistence type="predicted"/>
<feature type="non-terminal residue" evidence="1">
    <location>
        <position position="74"/>
    </location>
</feature>
<evidence type="ECO:0000313" key="1">
    <source>
        <dbReference type="EMBL" id="CAJ0560274.1"/>
    </source>
</evidence>